<evidence type="ECO:0000313" key="2">
    <source>
        <dbReference type="Proteomes" id="UP001307705"/>
    </source>
</evidence>
<name>A0ABQ6PXK2_9BACT</name>
<reference evidence="1 2" key="1">
    <citation type="submission" date="2023-08" db="EMBL/GenBank/DDBJ databases">
        <title>Draft genome sequence of Algoriphagus taiwanensis.</title>
        <authorList>
            <person name="Takatani N."/>
            <person name="Hosokawa M."/>
            <person name="Sawabe T."/>
        </authorList>
    </citation>
    <scope>NUCLEOTIDE SEQUENCE [LARGE SCALE GENOMIC DNA]</scope>
    <source>
        <strain evidence="1 2">JCM 19755</strain>
    </source>
</reference>
<dbReference type="EMBL" id="BTPE01000001">
    <property type="protein sequence ID" value="GMQ31928.1"/>
    <property type="molecule type" value="Genomic_DNA"/>
</dbReference>
<sequence length="410" mass="47749">MEQNFLQASFGWIDFSKEQKNKVGAVLDLLKFEGMVDELGLGTVRDILADRMFPGLSTIQTKAKYFFYIPYILWDYQLLSPSQKKKINPSKYLDDQEHEIMWELAPKYKDGDGVIGISKIKPERIARRPSAIYWNGLYTFGLIDTRGLGAESFLKNCSKRSLSDLLSSQSTGDDAPKDDADVDFENIFSIKIPYKKNWRSELSIELDKEEAQILKDHIKSRANKTLLSLLLEEDKIWNVFFAANNFSEFAKACESLKIPSQIYKEIQLAHDFSELMYGSHLFYNMMIQEKKFGNGFYLNEWELWKNGILDNLMLGSGFNPDEIFSLGKVNRDETVVFIKRFWEMANRGFDDEKSLRNMVTNQEFGVKGAKARLHPEKLHDVQEEKWIGLRHFEYRFRQAKVIINDIRNPK</sequence>
<dbReference type="Pfam" id="PF19888">
    <property type="entry name" value="DUF6361"/>
    <property type="match status" value="1"/>
</dbReference>
<proteinExistence type="predicted"/>
<comment type="caution">
    <text evidence="1">The sequence shown here is derived from an EMBL/GenBank/DDBJ whole genome shotgun (WGS) entry which is preliminary data.</text>
</comment>
<dbReference type="InterPro" id="IPR045941">
    <property type="entry name" value="DUF6361"/>
</dbReference>
<dbReference type="RefSeq" id="WP_338226777.1">
    <property type="nucleotide sequence ID" value="NZ_BTPE01000001.1"/>
</dbReference>
<accession>A0ABQ6PXK2</accession>
<protein>
    <submittedName>
        <fullName evidence="1">Uncharacterized protein</fullName>
    </submittedName>
</protein>
<gene>
    <name evidence="1" type="ORF">Ataiwa_02000</name>
</gene>
<organism evidence="1 2">
    <name type="scientific">Algoriphagus taiwanensis</name>
    <dbReference type="NCBI Taxonomy" id="1445656"/>
    <lineage>
        <taxon>Bacteria</taxon>
        <taxon>Pseudomonadati</taxon>
        <taxon>Bacteroidota</taxon>
        <taxon>Cytophagia</taxon>
        <taxon>Cytophagales</taxon>
        <taxon>Cyclobacteriaceae</taxon>
        <taxon>Algoriphagus</taxon>
    </lineage>
</organism>
<dbReference type="Proteomes" id="UP001307705">
    <property type="component" value="Unassembled WGS sequence"/>
</dbReference>
<evidence type="ECO:0000313" key="1">
    <source>
        <dbReference type="EMBL" id="GMQ31928.1"/>
    </source>
</evidence>
<keyword evidence="2" id="KW-1185">Reference proteome</keyword>